<dbReference type="PANTHER" id="PTHR13072">
    <property type="entry name" value="DYNACTIN 6"/>
    <property type="match status" value="1"/>
</dbReference>
<comment type="subcellular location">
    <subcellularLocation>
        <location evidence="1">Cytoplasm</location>
        <location evidence="1">Cytoskeleton</location>
    </subcellularLocation>
</comment>
<dbReference type="KEGG" id="dpp:DICPUDRAFT_36363"/>
<comment type="similarity">
    <text evidence="2">Belongs to the dynactin subunits 5/6 family. Dynactin subunit 6 subfamily.</text>
</comment>
<dbReference type="STRING" id="5786.F0ZQY3"/>
<sequence length="180" mass="19319">MSTSPSTPPTPQTITKSLICQDCTVSTGVQIAIGTVVHPKASVIINEGAGPIIIGENNIIEELVQIINKSPEPLNIGSNNIFEVGAYIECKSIGSGNVFEPKCKVLSNTVINDQCSIGAGCIVSENRILENNTVISQTSSSQIEIKSSIPYENHTSIHTSHLELLHKSIPLFHTMKKTQL</sequence>
<dbReference type="EMBL" id="GL871132">
    <property type="protein sequence ID" value="EGC33647.1"/>
    <property type="molecule type" value="Genomic_DNA"/>
</dbReference>
<dbReference type="GO" id="GO:0070840">
    <property type="term" value="F:dynein complex binding"/>
    <property type="evidence" value="ECO:0000318"/>
    <property type="project" value="GO_Central"/>
</dbReference>
<dbReference type="InParanoid" id="F0ZQY3"/>
<dbReference type="Proteomes" id="UP000001064">
    <property type="component" value="Unassembled WGS sequence"/>
</dbReference>
<dbReference type="AlphaFoldDB" id="F0ZQY3"/>
<accession>F0ZQY3</accession>
<dbReference type="FunCoup" id="F0ZQY3">
    <property type="interactions" value="17"/>
</dbReference>
<evidence type="ECO:0000256" key="3">
    <source>
        <dbReference type="ARBA" id="ARBA00016573"/>
    </source>
</evidence>
<evidence type="ECO:0000256" key="2">
    <source>
        <dbReference type="ARBA" id="ARBA00007719"/>
    </source>
</evidence>
<dbReference type="eggNOG" id="KOG4042">
    <property type="taxonomic scope" value="Eukaryota"/>
</dbReference>
<dbReference type="Gene3D" id="2.160.10.10">
    <property type="entry name" value="Hexapeptide repeat proteins"/>
    <property type="match status" value="1"/>
</dbReference>
<dbReference type="OMA" id="RCQVGPN"/>
<evidence type="ECO:0000313" key="8">
    <source>
        <dbReference type="Proteomes" id="UP000001064"/>
    </source>
</evidence>
<dbReference type="GO" id="GO:0007052">
    <property type="term" value="P:mitotic spindle organization"/>
    <property type="evidence" value="ECO:0000318"/>
    <property type="project" value="GO_Central"/>
</dbReference>
<evidence type="ECO:0000256" key="1">
    <source>
        <dbReference type="ARBA" id="ARBA00004245"/>
    </source>
</evidence>
<dbReference type="VEuPathDB" id="AmoebaDB:DICPUDRAFT_36363"/>
<dbReference type="SUPFAM" id="SSF51161">
    <property type="entry name" value="Trimeric LpxA-like enzymes"/>
    <property type="match status" value="1"/>
</dbReference>
<dbReference type="RefSeq" id="XP_003289817.1">
    <property type="nucleotide sequence ID" value="XM_003289769.1"/>
</dbReference>
<protein>
    <recommendedName>
        <fullName evidence="3">Dynactin subunit 6</fullName>
    </recommendedName>
</protein>
<dbReference type="GeneID" id="10503249"/>
<dbReference type="PANTHER" id="PTHR13072:SF0">
    <property type="entry name" value="DYNACTIN SUBUNIT 6"/>
    <property type="match status" value="1"/>
</dbReference>
<evidence type="ECO:0000256" key="5">
    <source>
        <dbReference type="ARBA" id="ARBA00023212"/>
    </source>
</evidence>
<keyword evidence="5" id="KW-0206">Cytoskeleton</keyword>
<evidence type="ECO:0000256" key="4">
    <source>
        <dbReference type="ARBA" id="ARBA00022490"/>
    </source>
</evidence>
<dbReference type="OrthoDB" id="2355at2759"/>
<dbReference type="InterPro" id="IPR027777">
    <property type="entry name" value="DCTN6"/>
</dbReference>
<keyword evidence="8" id="KW-1185">Reference proteome</keyword>
<comment type="function">
    <text evidence="6">Part of the dynactin complex that activates the molecular motor dynein for ultra-processive transport along microtubules.</text>
</comment>
<keyword evidence="4" id="KW-0963">Cytoplasm</keyword>
<gene>
    <name evidence="7" type="ORF">DICPUDRAFT_36363</name>
</gene>
<organism evidence="7 8">
    <name type="scientific">Dictyostelium purpureum</name>
    <name type="common">Slime mold</name>
    <dbReference type="NCBI Taxonomy" id="5786"/>
    <lineage>
        <taxon>Eukaryota</taxon>
        <taxon>Amoebozoa</taxon>
        <taxon>Evosea</taxon>
        <taxon>Eumycetozoa</taxon>
        <taxon>Dictyostelia</taxon>
        <taxon>Dictyosteliales</taxon>
        <taxon>Dictyosteliaceae</taxon>
        <taxon>Dictyostelium</taxon>
    </lineage>
</organism>
<evidence type="ECO:0000256" key="6">
    <source>
        <dbReference type="ARBA" id="ARBA00034687"/>
    </source>
</evidence>
<evidence type="ECO:0000313" key="7">
    <source>
        <dbReference type="EMBL" id="EGC33647.1"/>
    </source>
</evidence>
<dbReference type="GO" id="GO:0005869">
    <property type="term" value="C:dynactin complex"/>
    <property type="evidence" value="ECO:0000318"/>
    <property type="project" value="GO_Central"/>
</dbReference>
<name>F0ZQY3_DICPU</name>
<reference evidence="8" key="1">
    <citation type="journal article" date="2011" name="Genome Biol.">
        <title>Comparative genomics of the social amoebae Dictyostelium discoideum and Dictyostelium purpureum.</title>
        <authorList>
            <consortium name="US DOE Joint Genome Institute (JGI-PGF)"/>
            <person name="Sucgang R."/>
            <person name="Kuo A."/>
            <person name="Tian X."/>
            <person name="Salerno W."/>
            <person name="Parikh A."/>
            <person name="Feasley C.L."/>
            <person name="Dalin E."/>
            <person name="Tu H."/>
            <person name="Huang E."/>
            <person name="Barry K."/>
            <person name="Lindquist E."/>
            <person name="Shapiro H."/>
            <person name="Bruce D."/>
            <person name="Schmutz J."/>
            <person name="Salamov A."/>
            <person name="Fey P."/>
            <person name="Gaudet P."/>
            <person name="Anjard C."/>
            <person name="Babu M.M."/>
            <person name="Basu S."/>
            <person name="Bushmanova Y."/>
            <person name="van der Wel H."/>
            <person name="Katoh-Kurasawa M."/>
            <person name="Dinh C."/>
            <person name="Coutinho P.M."/>
            <person name="Saito T."/>
            <person name="Elias M."/>
            <person name="Schaap P."/>
            <person name="Kay R.R."/>
            <person name="Henrissat B."/>
            <person name="Eichinger L."/>
            <person name="Rivero F."/>
            <person name="Putnam N.H."/>
            <person name="West C.M."/>
            <person name="Loomis W.F."/>
            <person name="Chisholm R.L."/>
            <person name="Shaulsky G."/>
            <person name="Strassmann J.E."/>
            <person name="Queller D.C."/>
            <person name="Kuspa A."/>
            <person name="Grigoriev I.V."/>
        </authorList>
    </citation>
    <scope>NUCLEOTIDE SEQUENCE [LARGE SCALE GENOMIC DNA]</scope>
    <source>
        <strain evidence="8">QSDP1</strain>
    </source>
</reference>
<dbReference type="InterPro" id="IPR011004">
    <property type="entry name" value="Trimer_LpxA-like_sf"/>
</dbReference>
<proteinExistence type="inferred from homology"/>